<keyword evidence="4" id="KW-0106">Calcium</keyword>
<evidence type="ECO:0000313" key="7">
    <source>
        <dbReference type="Proteomes" id="UP000184474"/>
    </source>
</evidence>
<proteinExistence type="inferred from homology"/>
<accession>A0A1M6UHQ5</accession>
<dbReference type="InterPro" id="IPR000917">
    <property type="entry name" value="Sulfatase_N"/>
</dbReference>
<dbReference type="Pfam" id="PF00884">
    <property type="entry name" value="Sulfatase"/>
    <property type="match status" value="1"/>
</dbReference>
<dbReference type="EMBL" id="FRAA01000007">
    <property type="protein sequence ID" value="SHK68683.1"/>
    <property type="molecule type" value="Genomic_DNA"/>
</dbReference>
<keyword evidence="2" id="KW-0479">Metal-binding</keyword>
<dbReference type="FunFam" id="3.40.720.10:FF:000070">
    <property type="entry name" value="Arylsulfatase A"/>
    <property type="match status" value="1"/>
</dbReference>
<dbReference type="SUPFAM" id="SSF53649">
    <property type="entry name" value="Alkaline phosphatase-like"/>
    <property type="match status" value="1"/>
</dbReference>
<evidence type="ECO:0000256" key="2">
    <source>
        <dbReference type="ARBA" id="ARBA00022723"/>
    </source>
</evidence>
<dbReference type="GO" id="GO:0004065">
    <property type="term" value="F:arylsulfatase activity"/>
    <property type="evidence" value="ECO:0007669"/>
    <property type="project" value="TreeGrafter"/>
</dbReference>
<protein>
    <submittedName>
        <fullName evidence="6">Arylsulfatase A</fullName>
    </submittedName>
</protein>
<evidence type="ECO:0000256" key="1">
    <source>
        <dbReference type="ARBA" id="ARBA00008779"/>
    </source>
</evidence>
<feature type="domain" description="Sulfatase N-terminal" evidence="5">
    <location>
        <begin position="21"/>
        <end position="338"/>
    </location>
</feature>
<dbReference type="Gene3D" id="3.40.720.10">
    <property type="entry name" value="Alkaline Phosphatase, subunit A"/>
    <property type="match status" value="1"/>
</dbReference>
<evidence type="ECO:0000256" key="3">
    <source>
        <dbReference type="ARBA" id="ARBA00022801"/>
    </source>
</evidence>
<gene>
    <name evidence="6" type="ORF">SAMN04488028_107122</name>
</gene>
<keyword evidence="7" id="KW-1185">Reference proteome</keyword>
<comment type="similarity">
    <text evidence="1">Belongs to the sulfatase family.</text>
</comment>
<dbReference type="GO" id="GO:0046872">
    <property type="term" value="F:metal ion binding"/>
    <property type="evidence" value="ECO:0007669"/>
    <property type="project" value="UniProtKB-KW"/>
</dbReference>
<organism evidence="6 7">
    <name type="scientific">Reichenbachiella agariperforans</name>
    <dbReference type="NCBI Taxonomy" id="156994"/>
    <lineage>
        <taxon>Bacteria</taxon>
        <taxon>Pseudomonadati</taxon>
        <taxon>Bacteroidota</taxon>
        <taxon>Cytophagia</taxon>
        <taxon>Cytophagales</taxon>
        <taxon>Reichenbachiellaceae</taxon>
        <taxon>Reichenbachiella</taxon>
    </lineage>
</organism>
<dbReference type="PANTHER" id="PTHR42693">
    <property type="entry name" value="ARYLSULFATASE FAMILY MEMBER"/>
    <property type="match status" value="1"/>
</dbReference>
<dbReference type="Proteomes" id="UP000184474">
    <property type="component" value="Unassembled WGS sequence"/>
</dbReference>
<dbReference type="PANTHER" id="PTHR42693:SF53">
    <property type="entry name" value="ENDO-4-O-SULFATASE"/>
    <property type="match status" value="1"/>
</dbReference>
<dbReference type="InterPro" id="IPR017850">
    <property type="entry name" value="Alkaline_phosphatase_core_sf"/>
</dbReference>
<sequence>MLGVLVVGSVWSCEKAGVNPPNIVLVVSDDQGYGDVGVHGNTAIHTPNMDALHLQSTRLTDFHVSPTCAPTRAALMTGRYANRTGVWHTIAGRSLLNDDEVTLAEVLKQNGYATGMFGKWHLGDNYPFRPEDNGFEEVVSHLGGGVGQQHDYWNNDYFDDVYYHNGKPQQYKGYCTDVWFDLAIEFIDGKKKKNEPFFTYISTNAPHGPFYVEDEYMERYKGNPDVANPAFYGMITNLDENLGRLMTYLDENELSENTIFIFMTDNGSAAGFKYGKGGLAASGYNAGMRGGKGTEYEGGHRVPFFIRWPKGGVKAGVDIQDLTAHVDIMPTLLEMAGVESVSELSWDGVSLMKRLLNKQVGLADRVIVTDSQRKEFPEKWRKSATMQDKWRLVNGNALYKIDDDPGQQKDVKNDYPDKFKELTMAYDAWWNSIQEDIQRVPRFPLCPIEEPVTLLRAHDLHLYEERGFNSVPWNSKLMRQGFKTDGYYTVSIPESGDYRFELFRWPPEAQAAIGAEVPPRPAVTGTTVETLPAGVALPVETASIEIADQHLDKKVDPTAQTVSFELSLEQGDTELRTLFAEAEGDPYAAFYVRVTKI</sequence>
<evidence type="ECO:0000256" key="4">
    <source>
        <dbReference type="ARBA" id="ARBA00022837"/>
    </source>
</evidence>
<dbReference type="InterPro" id="IPR050738">
    <property type="entry name" value="Sulfatase"/>
</dbReference>
<evidence type="ECO:0000313" key="6">
    <source>
        <dbReference type="EMBL" id="SHK68683.1"/>
    </source>
</evidence>
<dbReference type="AlphaFoldDB" id="A0A1M6UHQ5"/>
<dbReference type="PROSITE" id="PS00523">
    <property type="entry name" value="SULFATASE_1"/>
    <property type="match status" value="1"/>
</dbReference>
<dbReference type="InterPro" id="IPR024607">
    <property type="entry name" value="Sulfatase_CS"/>
</dbReference>
<dbReference type="STRING" id="156994.SAMN04488028_107122"/>
<keyword evidence="3" id="KW-0378">Hydrolase</keyword>
<dbReference type="Gene3D" id="3.30.1120.10">
    <property type="match status" value="1"/>
</dbReference>
<dbReference type="CDD" id="cd16146">
    <property type="entry name" value="ARS_like"/>
    <property type="match status" value="1"/>
</dbReference>
<evidence type="ECO:0000259" key="5">
    <source>
        <dbReference type="Pfam" id="PF00884"/>
    </source>
</evidence>
<name>A0A1M6UHQ5_REIAG</name>
<reference evidence="7" key="1">
    <citation type="submission" date="2016-11" db="EMBL/GenBank/DDBJ databases">
        <authorList>
            <person name="Varghese N."/>
            <person name="Submissions S."/>
        </authorList>
    </citation>
    <scope>NUCLEOTIDE SEQUENCE [LARGE SCALE GENOMIC DNA]</scope>
    <source>
        <strain evidence="7">DSM 26134</strain>
    </source>
</reference>